<evidence type="ECO:0000256" key="3">
    <source>
        <dbReference type="ARBA" id="ARBA00022833"/>
    </source>
</evidence>
<dbReference type="SUPFAM" id="SSF57850">
    <property type="entry name" value="RING/U-box"/>
    <property type="match status" value="2"/>
</dbReference>
<dbReference type="OrthoDB" id="264917at2759"/>
<dbReference type="PANTHER" id="PTHR23327:SF42">
    <property type="entry name" value="LON PEPTIDASE N-TERMINAL DOMAIN AND RING FINGER PROTEIN C14F5.10C"/>
    <property type="match status" value="1"/>
</dbReference>
<dbReference type="AlphaFoldDB" id="A0A2J6QPT6"/>
<dbReference type="GO" id="GO:0008270">
    <property type="term" value="F:zinc ion binding"/>
    <property type="evidence" value="ECO:0007669"/>
    <property type="project" value="UniProtKB-KW"/>
</dbReference>
<dbReference type="InterPro" id="IPR013083">
    <property type="entry name" value="Znf_RING/FYVE/PHD"/>
</dbReference>
<dbReference type="SMART" id="SM00464">
    <property type="entry name" value="LON"/>
    <property type="match status" value="1"/>
</dbReference>
<dbReference type="InterPro" id="IPR046336">
    <property type="entry name" value="Lon_prtase_N_sf"/>
</dbReference>
<accession>A0A2J6QPT6</accession>
<dbReference type="GO" id="GO:0061630">
    <property type="term" value="F:ubiquitin protein ligase activity"/>
    <property type="evidence" value="ECO:0007669"/>
    <property type="project" value="TreeGrafter"/>
</dbReference>
<keyword evidence="3" id="KW-0862">Zinc</keyword>
<dbReference type="Pfam" id="PF13445">
    <property type="entry name" value="zf-RING_UBOX"/>
    <property type="match status" value="1"/>
</dbReference>
<dbReference type="Pfam" id="PF13923">
    <property type="entry name" value="zf-C3HC4_2"/>
    <property type="match status" value="1"/>
</dbReference>
<dbReference type="SUPFAM" id="SSF88697">
    <property type="entry name" value="PUA domain-like"/>
    <property type="match status" value="1"/>
</dbReference>
<sequence length="568" mass="63492">MSFSNTPISLRSPLAKNPSPTLSITEQDVPLDASNDARQIVRLAQCPQCSYPFRDPVTLPCGNSLCKKCIPELHPRQNVTYPSTPSRLQGFTCPFPTCGADHTIGDCSVDVVLNKIMDVVRREVEAYRNSAEASEVLLRLEEKDKWSIAGVSSLRDDAKVDRVLPGGRLVSTYTLAEMGELPHDSEVTYTPASPMGDQSDILDTVVFQQLKEATRHELDCQVCYSLFLDPYTTICGHTFCRICLQEVLNHSNLCPVCRRAHAIPPGVSAKTCPSNVVVTKLLAGLCPDALSLRMEAALLEETSKAELDLSLFVCTLSFPTVPTFLHIFEPRYRLMIRRAIESGDRKFGMLLHNPSREPQDNLGRVHFYQYGTLLHIVNMHLMPDGRSLIETVGVSRFRVVKHGTKDDYTIGKVERIDDVSIATEEELEARETSGSSIASNFSAADHFGATPHHTQTRSPRQPVQLSEINTMSTQDLFGFGIDFVTKMREQSAPWLHTRVFQVYGQCPNDPALFPWWFASVLPTADLEKYKLLSTTSVRERLKLCAEWIIKIEAQRAFVVLENCSVLQS</sequence>
<keyword evidence="1" id="KW-0479">Metal-binding</keyword>
<keyword evidence="9" id="KW-1185">Reference proteome</keyword>
<dbReference type="Gene3D" id="2.30.130.40">
    <property type="entry name" value="LON domain-like"/>
    <property type="match status" value="1"/>
</dbReference>
<dbReference type="InterPro" id="IPR015947">
    <property type="entry name" value="PUA-like_sf"/>
</dbReference>
<dbReference type="PANTHER" id="PTHR23327">
    <property type="entry name" value="RING FINGER PROTEIN 127"/>
    <property type="match status" value="1"/>
</dbReference>
<dbReference type="Gene3D" id="1.20.58.1480">
    <property type="match status" value="1"/>
</dbReference>
<dbReference type="PROSITE" id="PS00518">
    <property type="entry name" value="ZF_RING_1"/>
    <property type="match status" value="1"/>
</dbReference>
<evidence type="ECO:0008006" key="10">
    <source>
        <dbReference type="Google" id="ProtNLM"/>
    </source>
</evidence>
<dbReference type="PROSITE" id="PS50089">
    <property type="entry name" value="ZF_RING_2"/>
    <property type="match status" value="1"/>
</dbReference>
<dbReference type="STRING" id="1745343.A0A2J6QPT6"/>
<dbReference type="PROSITE" id="PS51787">
    <property type="entry name" value="LON_N"/>
    <property type="match status" value="1"/>
</dbReference>
<name>A0A2J6QPT6_9HELO</name>
<feature type="region of interest" description="Disordered" evidence="5">
    <location>
        <begin position="1"/>
        <end position="23"/>
    </location>
</feature>
<protein>
    <recommendedName>
        <fullName evidence="10">ATP-dependent protease-like protein</fullName>
    </recommendedName>
</protein>
<feature type="domain" description="RING-type" evidence="6">
    <location>
        <begin position="220"/>
        <end position="258"/>
    </location>
</feature>
<dbReference type="EMBL" id="KZ613464">
    <property type="protein sequence ID" value="PMD28269.1"/>
    <property type="molecule type" value="Genomic_DNA"/>
</dbReference>
<dbReference type="Gene3D" id="3.30.40.10">
    <property type="entry name" value="Zinc/RING finger domain, C3HC4 (zinc finger)"/>
    <property type="match status" value="2"/>
</dbReference>
<evidence type="ECO:0000256" key="1">
    <source>
        <dbReference type="ARBA" id="ARBA00022723"/>
    </source>
</evidence>
<keyword evidence="2 4" id="KW-0863">Zinc-finger</keyword>
<gene>
    <name evidence="8" type="ORF">NA56DRAFT_614488</name>
</gene>
<dbReference type="InterPro" id="IPR017907">
    <property type="entry name" value="Znf_RING_CS"/>
</dbReference>
<dbReference type="SMART" id="SM00184">
    <property type="entry name" value="RING"/>
    <property type="match status" value="2"/>
</dbReference>
<reference evidence="8 9" key="1">
    <citation type="submission" date="2016-05" db="EMBL/GenBank/DDBJ databases">
        <title>A degradative enzymes factory behind the ericoid mycorrhizal symbiosis.</title>
        <authorList>
            <consortium name="DOE Joint Genome Institute"/>
            <person name="Martino E."/>
            <person name="Morin E."/>
            <person name="Grelet G."/>
            <person name="Kuo A."/>
            <person name="Kohler A."/>
            <person name="Daghino S."/>
            <person name="Barry K."/>
            <person name="Choi C."/>
            <person name="Cichocki N."/>
            <person name="Clum A."/>
            <person name="Copeland A."/>
            <person name="Hainaut M."/>
            <person name="Haridas S."/>
            <person name="Labutti K."/>
            <person name="Lindquist E."/>
            <person name="Lipzen A."/>
            <person name="Khouja H.-R."/>
            <person name="Murat C."/>
            <person name="Ohm R."/>
            <person name="Olson A."/>
            <person name="Spatafora J."/>
            <person name="Veneault-Fourrey C."/>
            <person name="Henrissat B."/>
            <person name="Grigoriev I."/>
            <person name="Martin F."/>
            <person name="Perotto S."/>
        </authorList>
    </citation>
    <scope>NUCLEOTIDE SEQUENCE [LARGE SCALE GENOMIC DNA]</scope>
    <source>
        <strain evidence="8 9">UAMH 7357</strain>
    </source>
</reference>
<evidence type="ECO:0000256" key="2">
    <source>
        <dbReference type="ARBA" id="ARBA00022771"/>
    </source>
</evidence>
<evidence type="ECO:0000256" key="5">
    <source>
        <dbReference type="SAM" id="MobiDB-lite"/>
    </source>
</evidence>
<evidence type="ECO:0000313" key="9">
    <source>
        <dbReference type="Proteomes" id="UP000235672"/>
    </source>
</evidence>
<evidence type="ECO:0000313" key="8">
    <source>
        <dbReference type="EMBL" id="PMD28269.1"/>
    </source>
</evidence>
<evidence type="ECO:0000259" key="6">
    <source>
        <dbReference type="PROSITE" id="PS50089"/>
    </source>
</evidence>
<dbReference type="Pfam" id="PF02190">
    <property type="entry name" value="LON_substr_bdg"/>
    <property type="match status" value="1"/>
</dbReference>
<organism evidence="8 9">
    <name type="scientific">Hyaloscypha hepaticicola</name>
    <dbReference type="NCBI Taxonomy" id="2082293"/>
    <lineage>
        <taxon>Eukaryota</taxon>
        <taxon>Fungi</taxon>
        <taxon>Dikarya</taxon>
        <taxon>Ascomycota</taxon>
        <taxon>Pezizomycotina</taxon>
        <taxon>Leotiomycetes</taxon>
        <taxon>Helotiales</taxon>
        <taxon>Hyaloscyphaceae</taxon>
        <taxon>Hyaloscypha</taxon>
    </lineage>
</organism>
<proteinExistence type="predicted"/>
<dbReference type="InterPro" id="IPR027370">
    <property type="entry name" value="Znf-RING_euk"/>
</dbReference>
<evidence type="ECO:0000259" key="7">
    <source>
        <dbReference type="PROSITE" id="PS51787"/>
    </source>
</evidence>
<feature type="domain" description="Lon N-terminal" evidence="7">
    <location>
        <begin position="306"/>
        <end position="552"/>
    </location>
</feature>
<dbReference type="Proteomes" id="UP000235672">
    <property type="component" value="Unassembled WGS sequence"/>
</dbReference>
<dbReference type="InterPro" id="IPR001841">
    <property type="entry name" value="Znf_RING"/>
</dbReference>
<dbReference type="InterPro" id="IPR003111">
    <property type="entry name" value="Lon_prtase_N"/>
</dbReference>
<evidence type="ECO:0000256" key="4">
    <source>
        <dbReference type="PROSITE-ProRule" id="PRU00175"/>
    </source>
</evidence>